<dbReference type="SUPFAM" id="SSF52833">
    <property type="entry name" value="Thioredoxin-like"/>
    <property type="match status" value="1"/>
</dbReference>
<dbReference type="EMBL" id="LBMM01000684">
    <property type="protein sequence ID" value="KMQ97768.1"/>
    <property type="molecule type" value="Genomic_DNA"/>
</dbReference>
<dbReference type="InterPro" id="IPR012966">
    <property type="entry name" value="AHD"/>
</dbReference>
<comment type="caution">
    <text evidence="4">The sequence shown here is derived from an EMBL/GenBank/DDBJ whole genome shotgun (WGS) entry which is preliminary data.</text>
</comment>
<feature type="repeat" description="NHL" evidence="2">
    <location>
        <begin position="899"/>
        <end position="930"/>
    </location>
</feature>
<proteinExistence type="predicted"/>
<gene>
    <name evidence="4" type="ORF">RF55_1888</name>
</gene>
<dbReference type="Proteomes" id="UP000036403">
    <property type="component" value="Unassembled WGS sequence"/>
</dbReference>
<dbReference type="InterPro" id="IPR036249">
    <property type="entry name" value="Thioredoxin-like_sf"/>
</dbReference>
<evidence type="ECO:0000256" key="2">
    <source>
        <dbReference type="PROSITE-ProRule" id="PRU00504"/>
    </source>
</evidence>
<dbReference type="CDD" id="cd14951">
    <property type="entry name" value="NHL-2_like"/>
    <property type="match status" value="1"/>
</dbReference>
<dbReference type="PROSITE" id="PS51125">
    <property type="entry name" value="NHL"/>
    <property type="match status" value="1"/>
</dbReference>
<dbReference type="InterPro" id="IPR013766">
    <property type="entry name" value="Thioredoxin_domain"/>
</dbReference>
<dbReference type="SUPFAM" id="SSF50729">
    <property type="entry name" value="PH domain-like"/>
    <property type="match status" value="1"/>
</dbReference>
<feature type="domain" description="Thioredoxin" evidence="3">
    <location>
        <begin position="423"/>
        <end position="569"/>
    </location>
</feature>
<accession>A0A0J7L5E3</accession>
<dbReference type="Gene3D" id="2.120.10.30">
    <property type="entry name" value="TolB, C-terminal domain"/>
    <property type="match status" value="3"/>
</dbReference>
<dbReference type="PaxDb" id="67767-A0A0J7L5E3"/>
<dbReference type="OrthoDB" id="273823at2759"/>
<dbReference type="AlphaFoldDB" id="A0A0J7L5E3"/>
<dbReference type="PANTHER" id="PTHR46388">
    <property type="entry name" value="NHL REPEAT-CONTAINING PROTEIN 2"/>
    <property type="match status" value="1"/>
</dbReference>
<dbReference type="Pfam" id="PF08174">
    <property type="entry name" value="Anillin"/>
    <property type="match status" value="1"/>
</dbReference>
<dbReference type="InterPro" id="IPR012336">
    <property type="entry name" value="Thioredoxin-like_fold"/>
</dbReference>
<dbReference type="Pfam" id="PF13905">
    <property type="entry name" value="Thioredoxin_8"/>
    <property type="match status" value="1"/>
</dbReference>
<evidence type="ECO:0000256" key="1">
    <source>
        <dbReference type="ARBA" id="ARBA00022737"/>
    </source>
</evidence>
<sequence length="1067" mass="118947">MDSCFPHLTILNPRNTNKSRDEGCNVVNVEDTRMQSRPPTLQGKNDVFQDLDLYYVRQIARNSKEHDLEQKIEVEIKMREGSARLLAAAKHRAQSLEAAKALLTSNERINIPGTTGKLSISDLRIPLMWRDSDHFKNRGDHRRFAVFCLARLGTEIHDTSLLCPIDRAHTDISFPDVLIFNNVPAEFELVLEIYSHVLQEDLSIASTPRRIKKTIHSSISKTVGKKLAASLRDEFSSTKSGPHFDLVARAKLTLDDTDDNIHTHDLVINNIEHKYHSLPLFGHFCCRLAAQPDCISKEMGISNVKIDDRDYWARLQGFCIKIWESKKHAEGQNPEHVIPINKRTSIRLSKSSTKELLINNSGNSMNKLLSMKFESKEEAQKWLMLLSAHINDHSRWKHAAEVVQRVSSIESTRNSFISNKRQGSLYDETPLIGLEWFNVSEGLSLAQHLKGKIVLLDFFTYCCINCMHVLAELEEVEKKISMEDGLVVIGIHSAKFTNERSSKNVLSAVQRYNIAHPVVNDVTLRMWHNMGITCWPSLIMLGPSGQPLAVFVGEDHKDEILLYAKVMIAYFKSLNQISNHSLPLKPAYHLLPFSKDGLLFPGKLAILSSEQGTKLIISDSGNDRIVIATEHGKVEHIIGGCNQGFKDGDFKNARFNSPQGVCVLNNTIYVADNNNHAIRKINLIEKNVSTVAGTGSQGCDRQGGKRGTNQVLSSPWDVAIYHHEYKGSIVPVLLIAIAGTHQIWALFLEDTIWWKEKKYTAGTCVAIVGSGREENRNNSYPHAAGLAQPSGIAIVQEYKIAFLADSESSAIRRLHLDNGRVSAVCGGDKNPANLHAFGDVDGKEYSAKLQHPLGIAWDHLNKRIYIADTYNHKIKTVDTATGYCKTLFGAGKPDRTFSFNEPSGLAVSPDGNILYVADTNNHALKIIDLKNEKISTMDITSGHDSNKNIDSTFTFDTSVNTHGGELNILFNIVFSNDLKLNVDAPQEWHVSLPVNTWTANSLTGGLSTPVSVKLPADETQNQLRVTLNIMACTVDTCIPLKLSVLFNVHRKTDAPIIVTEEKELVVG</sequence>
<dbReference type="PROSITE" id="PS51352">
    <property type="entry name" value="THIOREDOXIN_2"/>
    <property type="match status" value="1"/>
</dbReference>
<dbReference type="InterPro" id="IPR001258">
    <property type="entry name" value="NHL_repeat"/>
</dbReference>
<dbReference type="InterPro" id="IPR045302">
    <property type="entry name" value="NHL2_NHL_rpt_dom"/>
</dbReference>
<keyword evidence="5" id="KW-1185">Reference proteome</keyword>
<dbReference type="Gene3D" id="3.40.30.10">
    <property type="entry name" value="Glutaredoxin"/>
    <property type="match status" value="1"/>
</dbReference>
<dbReference type="InterPro" id="IPR011042">
    <property type="entry name" value="6-blade_b-propeller_TolB-like"/>
</dbReference>
<dbReference type="STRING" id="67767.A0A0J7L5E3"/>
<evidence type="ECO:0000313" key="4">
    <source>
        <dbReference type="EMBL" id="KMQ97768.1"/>
    </source>
</evidence>
<dbReference type="Pfam" id="PF01436">
    <property type="entry name" value="NHL"/>
    <property type="match status" value="2"/>
</dbReference>
<protein>
    <submittedName>
        <fullName evidence="4">Nhl repeat-containing protein 2</fullName>
    </submittedName>
</protein>
<evidence type="ECO:0000259" key="3">
    <source>
        <dbReference type="PROSITE" id="PS51352"/>
    </source>
</evidence>
<evidence type="ECO:0000313" key="5">
    <source>
        <dbReference type="Proteomes" id="UP000036403"/>
    </source>
</evidence>
<dbReference type="PANTHER" id="PTHR46388:SF2">
    <property type="entry name" value="NHL REPEAT-CONTAINING PROTEIN 2"/>
    <property type="match status" value="1"/>
</dbReference>
<organism evidence="4 5">
    <name type="scientific">Lasius niger</name>
    <name type="common">Black garden ant</name>
    <dbReference type="NCBI Taxonomy" id="67767"/>
    <lineage>
        <taxon>Eukaryota</taxon>
        <taxon>Metazoa</taxon>
        <taxon>Ecdysozoa</taxon>
        <taxon>Arthropoda</taxon>
        <taxon>Hexapoda</taxon>
        <taxon>Insecta</taxon>
        <taxon>Pterygota</taxon>
        <taxon>Neoptera</taxon>
        <taxon>Endopterygota</taxon>
        <taxon>Hymenoptera</taxon>
        <taxon>Apocrita</taxon>
        <taxon>Aculeata</taxon>
        <taxon>Formicoidea</taxon>
        <taxon>Formicidae</taxon>
        <taxon>Formicinae</taxon>
        <taxon>Lasius</taxon>
        <taxon>Lasius</taxon>
    </lineage>
</organism>
<dbReference type="SUPFAM" id="SSF101898">
    <property type="entry name" value="NHL repeat"/>
    <property type="match status" value="1"/>
</dbReference>
<reference evidence="4 5" key="1">
    <citation type="submission" date="2015-04" db="EMBL/GenBank/DDBJ databases">
        <title>Lasius niger genome sequencing.</title>
        <authorList>
            <person name="Konorov E.A."/>
            <person name="Nikitin M.A."/>
            <person name="Kirill M.V."/>
            <person name="Chang P."/>
        </authorList>
    </citation>
    <scope>NUCLEOTIDE SEQUENCE [LARGE SCALE GENOMIC DNA]</scope>
    <source>
        <tissue evidence="4">Whole</tissue>
    </source>
</reference>
<keyword evidence="1" id="KW-0677">Repeat</keyword>
<name>A0A0J7L5E3_LASNI</name>